<evidence type="ECO:0000256" key="13">
    <source>
        <dbReference type="RuleBase" id="RU004106"/>
    </source>
</evidence>
<dbReference type="Pfam" id="PF01063">
    <property type="entry name" value="Aminotran_4"/>
    <property type="match status" value="1"/>
</dbReference>
<proteinExistence type="inferred from homology"/>
<dbReference type="NCBIfam" id="NF004761">
    <property type="entry name" value="PRK06092.1"/>
    <property type="match status" value="1"/>
</dbReference>
<organism evidence="15 16">
    <name type="scientific">Halorhodospira halochloris</name>
    <name type="common">Ectothiorhodospira halochloris</name>
    <dbReference type="NCBI Taxonomy" id="1052"/>
    <lineage>
        <taxon>Bacteria</taxon>
        <taxon>Pseudomonadati</taxon>
        <taxon>Pseudomonadota</taxon>
        <taxon>Gammaproteobacteria</taxon>
        <taxon>Chromatiales</taxon>
        <taxon>Ectothiorhodospiraceae</taxon>
        <taxon>Halorhodospira</taxon>
    </lineage>
</organism>
<dbReference type="InterPro" id="IPR018300">
    <property type="entry name" value="Aminotrans_IV_CS"/>
</dbReference>
<dbReference type="Proteomes" id="UP000218890">
    <property type="component" value="Chromosome"/>
</dbReference>
<gene>
    <name evidence="15" type="primary">pabC</name>
    <name evidence="15" type="ORF">HH1059_12960</name>
</gene>
<sequence>MQNKKLVNGRSEAVVDPDDRGLTYGDGLFETIPVRDGQLCLWNYHMDRLLDGSRRLGLPEPPLSLLREEARYLVRDIEKAVLKIIYTRGSGENRGYAPPSRPLPTRVLTLHEPPKQTVGNWFEGVEVNICKTRLSSQPALAGIKHLNRLEQVMARGEWRDQGVAEGLMLDENGLVVEGTATNVFVVQSSALVTPALDYCGVEGVMRRRIIDLAPELGLRVEHRGLYPEELGDVDELFLTNSVIGVWRVRSVAKSTIAQGHIANRFLERVAQDSLVPDQVMRTLDLPK</sequence>
<dbReference type="RefSeq" id="WP_162549405.1">
    <property type="nucleotide sequence ID" value="NZ_AP017372.2"/>
</dbReference>
<evidence type="ECO:0000313" key="15">
    <source>
        <dbReference type="EMBL" id="BAU58004.1"/>
    </source>
</evidence>
<accession>A0A0X8X9L0</accession>
<evidence type="ECO:0000256" key="2">
    <source>
        <dbReference type="ARBA" id="ARBA00009320"/>
    </source>
</evidence>
<comment type="catalytic activity">
    <reaction evidence="9">
        <text>4-amino-4-deoxychorismate = 4-aminobenzoate + pyruvate + H(+)</text>
        <dbReference type="Rhea" id="RHEA:16201"/>
        <dbReference type="ChEBI" id="CHEBI:15361"/>
        <dbReference type="ChEBI" id="CHEBI:15378"/>
        <dbReference type="ChEBI" id="CHEBI:17836"/>
        <dbReference type="ChEBI" id="CHEBI:58406"/>
        <dbReference type="EC" id="4.1.3.38"/>
    </reaction>
</comment>
<keyword evidence="5" id="KW-0289">Folate biosynthesis</keyword>
<dbReference type="InterPro" id="IPR017824">
    <property type="entry name" value="Aminodeoxychorismate_lyase_IV"/>
</dbReference>
<dbReference type="NCBIfam" id="TIGR03461">
    <property type="entry name" value="pabC_Proteo"/>
    <property type="match status" value="1"/>
</dbReference>
<dbReference type="InterPro" id="IPR043132">
    <property type="entry name" value="BCAT-like_C"/>
</dbReference>
<comment type="pathway">
    <text evidence="7">Cofactor biosynthesis; tetrahydrofolate biosynthesis; 4-aminobenzoate from chorismate: step 2/2.</text>
</comment>
<evidence type="ECO:0000256" key="9">
    <source>
        <dbReference type="ARBA" id="ARBA00049529"/>
    </source>
</evidence>
<keyword evidence="6 15" id="KW-0456">Lyase</keyword>
<evidence type="ECO:0000313" key="16">
    <source>
        <dbReference type="Proteomes" id="UP000218890"/>
    </source>
</evidence>
<comment type="subunit">
    <text evidence="3">Homodimer.</text>
</comment>
<evidence type="ECO:0000256" key="12">
    <source>
        <dbReference type="NCBIfam" id="TIGR03461"/>
    </source>
</evidence>
<dbReference type="InterPro" id="IPR036038">
    <property type="entry name" value="Aminotransferase-like"/>
</dbReference>
<evidence type="ECO:0000256" key="14">
    <source>
        <dbReference type="RuleBase" id="RU004516"/>
    </source>
</evidence>
<evidence type="ECO:0000256" key="8">
    <source>
        <dbReference type="ARBA" id="ARBA00035676"/>
    </source>
</evidence>
<evidence type="ECO:0000256" key="3">
    <source>
        <dbReference type="ARBA" id="ARBA00011738"/>
    </source>
</evidence>
<reference evidence="15" key="1">
    <citation type="submission" date="2016-02" db="EMBL/GenBank/DDBJ databases">
        <title>Halorhodospira halochloris DSM-1059 complete genome, version 2.</title>
        <authorList>
            <person name="Tsukatani Y."/>
        </authorList>
    </citation>
    <scope>NUCLEOTIDE SEQUENCE</scope>
    <source>
        <strain evidence="15">DSM 1059</strain>
    </source>
</reference>
<dbReference type="InterPro" id="IPR043131">
    <property type="entry name" value="BCAT-like_N"/>
</dbReference>
<dbReference type="InterPro" id="IPR050571">
    <property type="entry name" value="Class-IV_PLP-Dep_Aminotrnsfr"/>
</dbReference>
<comment type="similarity">
    <text evidence="2 13">Belongs to the class-IV pyridoxal-phosphate-dependent aminotransferase family.</text>
</comment>
<protein>
    <recommendedName>
        <fullName evidence="11 12">Aminodeoxychorismate lyase</fullName>
        <ecNumber evidence="8 12">4.1.3.38</ecNumber>
    </recommendedName>
</protein>
<dbReference type="EMBL" id="AP017372">
    <property type="protein sequence ID" value="BAU58004.1"/>
    <property type="molecule type" value="Genomic_DNA"/>
</dbReference>
<dbReference type="GO" id="GO:0030170">
    <property type="term" value="F:pyridoxal phosphate binding"/>
    <property type="evidence" value="ECO:0007669"/>
    <property type="project" value="InterPro"/>
</dbReference>
<dbReference type="SUPFAM" id="SSF56752">
    <property type="entry name" value="D-aminoacid aminotransferase-like PLP-dependent enzymes"/>
    <property type="match status" value="1"/>
</dbReference>
<evidence type="ECO:0000256" key="4">
    <source>
        <dbReference type="ARBA" id="ARBA00022898"/>
    </source>
</evidence>
<dbReference type="GO" id="GO:0008696">
    <property type="term" value="F:4-amino-4-deoxychorismate lyase activity"/>
    <property type="evidence" value="ECO:0007669"/>
    <property type="project" value="UniProtKB-UniRule"/>
</dbReference>
<keyword evidence="16" id="KW-1185">Reference proteome</keyword>
<evidence type="ECO:0000256" key="6">
    <source>
        <dbReference type="ARBA" id="ARBA00023239"/>
    </source>
</evidence>
<dbReference type="Gene3D" id="3.30.470.10">
    <property type="match status" value="1"/>
</dbReference>
<dbReference type="GO" id="GO:0008153">
    <property type="term" value="P:4-aminobenzoate biosynthetic process"/>
    <property type="evidence" value="ECO:0007669"/>
    <property type="project" value="UniProtKB-UniRule"/>
</dbReference>
<evidence type="ECO:0000256" key="10">
    <source>
        <dbReference type="ARBA" id="ARBA00054027"/>
    </source>
</evidence>
<dbReference type="KEGG" id="hhk:HH1059_12960"/>
<evidence type="ECO:0000256" key="7">
    <source>
        <dbReference type="ARBA" id="ARBA00035633"/>
    </source>
</evidence>
<dbReference type="FunFam" id="3.20.10.10:FF:000002">
    <property type="entry name" value="D-alanine aminotransferase"/>
    <property type="match status" value="1"/>
</dbReference>
<dbReference type="Gene3D" id="3.20.10.10">
    <property type="entry name" value="D-amino Acid Aminotransferase, subunit A, domain 2"/>
    <property type="match status" value="1"/>
</dbReference>
<dbReference type="PANTHER" id="PTHR42743">
    <property type="entry name" value="AMINO-ACID AMINOTRANSFERASE"/>
    <property type="match status" value="1"/>
</dbReference>
<evidence type="ECO:0000256" key="1">
    <source>
        <dbReference type="ARBA" id="ARBA00001933"/>
    </source>
</evidence>
<dbReference type="GO" id="GO:0046656">
    <property type="term" value="P:folic acid biosynthetic process"/>
    <property type="evidence" value="ECO:0007669"/>
    <property type="project" value="UniProtKB-KW"/>
</dbReference>
<dbReference type="PANTHER" id="PTHR42743:SF2">
    <property type="entry name" value="AMINODEOXYCHORISMATE LYASE"/>
    <property type="match status" value="1"/>
</dbReference>
<dbReference type="PROSITE" id="PS00770">
    <property type="entry name" value="AA_TRANSFER_CLASS_4"/>
    <property type="match status" value="1"/>
</dbReference>
<dbReference type="CDD" id="cd01559">
    <property type="entry name" value="ADCL_like"/>
    <property type="match status" value="1"/>
</dbReference>
<comment type="cofactor">
    <cofactor evidence="1 14">
        <name>pyridoxal 5'-phosphate</name>
        <dbReference type="ChEBI" id="CHEBI:597326"/>
    </cofactor>
</comment>
<dbReference type="GO" id="GO:0005829">
    <property type="term" value="C:cytosol"/>
    <property type="evidence" value="ECO:0007669"/>
    <property type="project" value="TreeGrafter"/>
</dbReference>
<keyword evidence="4 14" id="KW-0663">Pyridoxal phosphate</keyword>
<name>A0A0X8X9L0_HALHR</name>
<dbReference type="InterPro" id="IPR001544">
    <property type="entry name" value="Aminotrans_IV"/>
</dbReference>
<dbReference type="EC" id="4.1.3.38" evidence="8 12"/>
<evidence type="ECO:0000256" key="11">
    <source>
        <dbReference type="ARBA" id="ARBA00069174"/>
    </source>
</evidence>
<dbReference type="AlphaFoldDB" id="A0A0X8X9L0"/>
<comment type="function">
    <text evidence="10">Involved in the biosynthesis of p-aminobenzoate (PABA), a precursor of tetrahydrofolate. Converts 4-amino-4-deoxychorismate into 4-aminobenzoate (PABA) and pyruvate.</text>
</comment>
<evidence type="ECO:0000256" key="5">
    <source>
        <dbReference type="ARBA" id="ARBA00022909"/>
    </source>
</evidence>